<feature type="compositionally biased region" description="Polar residues" evidence="7">
    <location>
        <begin position="1"/>
        <end position="15"/>
    </location>
</feature>
<feature type="region of interest" description="Disordered" evidence="7">
    <location>
        <begin position="969"/>
        <end position="990"/>
    </location>
</feature>
<feature type="transmembrane region" description="Helical" evidence="8">
    <location>
        <begin position="147"/>
        <end position="170"/>
    </location>
</feature>
<dbReference type="SUPFAM" id="SSF55073">
    <property type="entry name" value="Nucleotide cyclase"/>
    <property type="match status" value="1"/>
</dbReference>
<dbReference type="EMBL" id="JAPFFF010000030">
    <property type="protein sequence ID" value="KAK8845877.1"/>
    <property type="molecule type" value="Genomic_DNA"/>
</dbReference>
<organism evidence="11 12">
    <name type="scientific">Tritrichomonas musculus</name>
    <dbReference type="NCBI Taxonomy" id="1915356"/>
    <lineage>
        <taxon>Eukaryota</taxon>
        <taxon>Metamonada</taxon>
        <taxon>Parabasalia</taxon>
        <taxon>Tritrichomonadida</taxon>
        <taxon>Tritrichomonadidae</taxon>
        <taxon>Tritrichomonas</taxon>
    </lineage>
</organism>
<proteinExistence type="predicted"/>
<feature type="transmembrane region" description="Helical" evidence="8">
    <location>
        <begin position="231"/>
        <end position="251"/>
    </location>
</feature>
<dbReference type="PROSITE" id="PS50125">
    <property type="entry name" value="GUANYLATE_CYCLASE_2"/>
    <property type="match status" value="1"/>
</dbReference>
<evidence type="ECO:0000256" key="3">
    <source>
        <dbReference type="ARBA" id="ARBA00022741"/>
    </source>
</evidence>
<feature type="transmembrane region" description="Helical" evidence="8">
    <location>
        <begin position="324"/>
        <end position="348"/>
    </location>
</feature>
<keyword evidence="3" id="KW-0547">Nucleotide-binding</keyword>
<feature type="compositionally biased region" description="Low complexity" evidence="7">
    <location>
        <begin position="637"/>
        <end position="657"/>
    </location>
</feature>
<feature type="transmembrane region" description="Helical" evidence="8">
    <location>
        <begin position="190"/>
        <end position="219"/>
    </location>
</feature>
<feature type="transmembrane region" description="Helical" evidence="8">
    <location>
        <begin position="111"/>
        <end position="135"/>
    </location>
</feature>
<evidence type="ECO:0000256" key="4">
    <source>
        <dbReference type="ARBA" id="ARBA00022989"/>
    </source>
</evidence>
<dbReference type="SMART" id="SM00044">
    <property type="entry name" value="CYCc"/>
    <property type="match status" value="1"/>
</dbReference>
<evidence type="ECO:0000256" key="1">
    <source>
        <dbReference type="ARBA" id="ARBA00004370"/>
    </source>
</evidence>
<evidence type="ECO:0000313" key="11">
    <source>
        <dbReference type="EMBL" id="KAK8845877.1"/>
    </source>
</evidence>
<feature type="transmembrane region" description="Helical" evidence="8">
    <location>
        <begin position="1218"/>
        <end position="1242"/>
    </location>
</feature>
<comment type="subcellular location">
    <subcellularLocation>
        <location evidence="1">Membrane</location>
    </subcellularLocation>
</comment>
<feature type="transmembrane region" description="Helical" evidence="8">
    <location>
        <begin position="286"/>
        <end position="304"/>
    </location>
</feature>
<keyword evidence="12" id="KW-1185">Reference proteome</keyword>
<protein>
    <recommendedName>
        <fullName evidence="13">Adenylate and Guanylate cyclase catalytic domain containing protein</fullName>
    </recommendedName>
</protein>
<accession>A0ABR2HEM5</accession>
<dbReference type="SUPFAM" id="SSF55785">
    <property type="entry name" value="PYP-like sensor domain (PAS domain)"/>
    <property type="match status" value="1"/>
</dbReference>
<keyword evidence="5 8" id="KW-0472">Membrane</keyword>
<dbReference type="PANTHER" id="PTHR11920:SF335">
    <property type="entry name" value="GUANYLATE CYCLASE"/>
    <property type="match status" value="1"/>
</dbReference>
<dbReference type="PANTHER" id="PTHR11920">
    <property type="entry name" value="GUANYLYL CYCLASE"/>
    <property type="match status" value="1"/>
</dbReference>
<dbReference type="InterPro" id="IPR000014">
    <property type="entry name" value="PAS"/>
</dbReference>
<evidence type="ECO:0000256" key="2">
    <source>
        <dbReference type="ARBA" id="ARBA00022692"/>
    </source>
</evidence>
<dbReference type="SMART" id="SM00091">
    <property type="entry name" value="PAS"/>
    <property type="match status" value="1"/>
</dbReference>
<dbReference type="PROSITE" id="PS50112">
    <property type="entry name" value="PAS"/>
    <property type="match status" value="1"/>
</dbReference>
<feature type="transmembrane region" description="Helical" evidence="8">
    <location>
        <begin position="696"/>
        <end position="718"/>
    </location>
</feature>
<evidence type="ECO:0000256" key="5">
    <source>
        <dbReference type="ARBA" id="ARBA00023136"/>
    </source>
</evidence>
<keyword evidence="6" id="KW-0456">Lyase</keyword>
<feature type="domain" description="Guanylate cyclase" evidence="10">
    <location>
        <begin position="1472"/>
        <end position="1604"/>
    </location>
</feature>
<evidence type="ECO:0000313" key="12">
    <source>
        <dbReference type="Proteomes" id="UP001470230"/>
    </source>
</evidence>
<dbReference type="Gene3D" id="3.30.450.20">
    <property type="entry name" value="PAS domain"/>
    <property type="match status" value="1"/>
</dbReference>
<feature type="compositionally biased region" description="Acidic residues" evidence="7">
    <location>
        <begin position="1385"/>
        <end position="1400"/>
    </location>
</feature>
<name>A0ABR2HEM5_9EUKA</name>
<evidence type="ECO:0000256" key="7">
    <source>
        <dbReference type="SAM" id="MobiDB-lite"/>
    </source>
</evidence>
<dbReference type="Pfam" id="PF13426">
    <property type="entry name" value="PAS_9"/>
    <property type="match status" value="1"/>
</dbReference>
<gene>
    <name evidence="11" type="ORF">M9Y10_020803</name>
</gene>
<feature type="region of interest" description="Disordered" evidence="7">
    <location>
        <begin position="631"/>
        <end position="657"/>
    </location>
</feature>
<feature type="transmembrane region" description="Helical" evidence="8">
    <location>
        <begin position="1004"/>
        <end position="1027"/>
    </location>
</feature>
<evidence type="ECO:0000259" key="10">
    <source>
        <dbReference type="PROSITE" id="PS50125"/>
    </source>
</evidence>
<feature type="transmembrane region" description="Helical" evidence="8">
    <location>
        <begin position="922"/>
        <end position="944"/>
    </location>
</feature>
<keyword evidence="2 8" id="KW-0812">Transmembrane</keyword>
<evidence type="ECO:0000256" key="8">
    <source>
        <dbReference type="SAM" id="Phobius"/>
    </source>
</evidence>
<dbReference type="InterPro" id="IPR035965">
    <property type="entry name" value="PAS-like_dom_sf"/>
</dbReference>
<evidence type="ECO:0000256" key="6">
    <source>
        <dbReference type="ARBA" id="ARBA00023239"/>
    </source>
</evidence>
<feature type="transmembrane region" description="Helical" evidence="8">
    <location>
        <begin position="49"/>
        <end position="70"/>
    </location>
</feature>
<evidence type="ECO:0000259" key="9">
    <source>
        <dbReference type="PROSITE" id="PS50112"/>
    </source>
</evidence>
<dbReference type="Proteomes" id="UP001470230">
    <property type="component" value="Unassembled WGS sequence"/>
</dbReference>
<dbReference type="CDD" id="cd07302">
    <property type="entry name" value="CHD"/>
    <property type="match status" value="1"/>
</dbReference>
<comment type="caution">
    <text evidence="11">The sequence shown here is derived from an EMBL/GenBank/DDBJ whole genome shotgun (WGS) entry which is preliminary data.</text>
</comment>
<dbReference type="Pfam" id="PF00211">
    <property type="entry name" value="Guanylate_cyc"/>
    <property type="match status" value="1"/>
</dbReference>
<dbReference type="InterPro" id="IPR029787">
    <property type="entry name" value="Nucleotide_cyclase"/>
</dbReference>
<feature type="region of interest" description="Disordered" evidence="7">
    <location>
        <begin position="1383"/>
        <end position="1408"/>
    </location>
</feature>
<evidence type="ECO:0008006" key="13">
    <source>
        <dbReference type="Google" id="ProtNLM"/>
    </source>
</evidence>
<dbReference type="InterPro" id="IPR050401">
    <property type="entry name" value="Cyclic_nucleotide_synthase"/>
</dbReference>
<dbReference type="Gene3D" id="3.30.70.1230">
    <property type="entry name" value="Nucleotide cyclase"/>
    <property type="match status" value="1"/>
</dbReference>
<dbReference type="InterPro" id="IPR001054">
    <property type="entry name" value="A/G_cyclase"/>
</dbReference>
<dbReference type="NCBIfam" id="TIGR00229">
    <property type="entry name" value="sensory_box"/>
    <property type="match status" value="1"/>
</dbReference>
<feature type="transmembrane region" description="Helical" evidence="8">
    <location>
        <begin position="257"/>
        <end position="274"/>
    </location>
</feature>
<feature type="domain" description="PAS" evidence="9">
    <location>
        <begin position="1289"/>
        <end position="1353"/>
    </location>
</feature>
<feature type="region of interest" description="Disordered" evidence="7">
    <location>
        <begin position="1"/>
        <end position="23"/>
    </location>
</feature>
<reference evidence="11 12" key="1">
    <citation type="submission" date="2024-04" db="EMBL/GenBank/DDBJ databases">
        <title>Tritrichomonas musculus Genome.</title>
        <authorList>
            <person name="Alves-Ferreira E."/>
            <person name="Grigg M."/>
            <person name="Lorenzi H."/>
            <person name="Galac M."/>
        </authorList>
    </citation>
    <scope>NUCLEOTIDE SEQUENCE [LARGE SCALE GENOMIC DNA]</scope>
    <source>
        <strain evidence="11 12">EAF2021</strain>
    </source>
</reference>
<keyword evidence="4 8" id="KW-1133">Transmembrane helix</keyword>
<sequence length="1676" mass="192493">MNMNNLEASAASQSETSRHSEVRTSSGSFASKNFDPFFDFITQFIHPHFLFYLVYVIVLSIQIIYVSMWIHGTSFWVHIEDDKKTKSFSEIAKYIHFAAPFSPVYKEPKDYLVDFVVFTVVVALLIFTIVFQLLFHKTQRRFSKITVFPTRICIEIIVPIMLVPLAHMTGHSFFHITSKGTSKEPQMYCFFIFGLLEYIICICIFYYSASIIGVSAYLSPSPISAFNYKPYVHLILSTSIFTIFETCFLRFPNWTTHPLIVFHIIFGCLIAYNLSFQPFVSAKWNCYFLIIDIFAVLLDFLKLASNFFDFFELFKDKENGNTTILIINLICFFSLLAISIVVSVVYSYKRYKKMMKTLMTFPNHDNEMEVIENNIKTVISEDEKTNLFMKLKLDLSESYALSVLYFVIQNHLVPYLDFTLIKFILNSHKSINAMMQCMRSISYFPSNSRYLNMLFNVIVKRRDAKFTHHFFIYQIQKIKMLRQSSSSIIACQKLTELNERTKEIEEDIIRFWLVNPNAETKGRSKLVNDHGVDVTYLYQLYDRIGKTRSLWNEALIDFPNSIQYRDEFCHFAIECQTHFSDAIKNKHRSDMIESGKNYNVDMVFRLFIKTFPMYLTKGIVDTKGNMIRASTKKQGGNSSLSSANSSKNSISSASSTSMIDGQIEEEIGKSLISQSRVRLALQHSTQHKKANRLPPLIFVSIFLFVLGLAFALFIFVYFKDYFDSRSRSMLRIETVNKIQLFTYASALFTFYKWGNITDVIHIDEFVRDLVAKDKIHESPFLRSEDSYDNNIVYFNVQAREIFSDFLIDISKLSGEGVNVFKYGQPLFEETTELMYCNDSSIIPPFLTNLKTALLFVFVSESQIANLNETNIADMLTNNIDYCHIIQNLMRIYAPFQKIRELLIEMNENDSARDTKEISRIKLALSVAYAIITVLLSCAFFFFYIREIMFFVQLLLNLPRDAKMNAMKPIRHNSSNHDTKTNENENEDNLSMNVHQNEPDKKGKYSIPLVFCIIIFLCFMTNIILTFFQLENVEMYSEKFHYLSNWVLNGRFRKVLIIRITDWIMHLILADNPLVKGSYYINKTLFPDLLSRNFAELNDCTNMMLQGHDGIPSSNHQDDKIDSLTYQEQCEADPYDSSYHEMYQCGSLRNILIFFTNSINEMKVNIEQYNNRVDYTEDEVPAQLLHLVTNHALPRLNAIDERWDAVSVKYGKDFKQLHTIFLCCSLIIVFIAFALMIRLTMILTSAYKGCLLLLRRVPPIAIINDNELVSYLLDRTEEKSQSNSSTDQGIIKNSQDAILCLSSSGIIEMVNPSVNHLFGFTPEQLLGQPVTTSLFDEKNGSNVNNKIFLMLNKQIALSYEDHVTCITDDETEVPCHIMIFGMTSDNDIDNESEEDSDSESEDEKKKKKRERKGDIESFVVILRDETEMIKHQKIAEDAKKQSETLLYQILPRSIVIRLNQGEKDISFTVPSATIMFIDIAKFSDYASTLTPQEIMGNLSAIMGGYDDAITKYDMLLKIKLIGDVYMCAGGLFNPDDPPASHAEQMVRFGLDALQNIEDMNTKLSALLSVRIGINTGGPLIAGVLGTDKPTFDIIGDPINIASRLQSTDYPGRIQISEETYDLVKELDFQIEPRGEVFLKGKGNKPAYIVSPASGVGFSLSQIGEDFSNSFLKVGNSS</sequence>